<feature type="domain" description="Hemerythrin-like" evidence="2">
    <location>
        <begin position="29"/>
        <end position="148"/>
    </location>
</feature>
<dbReference type="EMBL" id="CP036402">
    <property type="protein sequence ID" value="QBI18436.1"/>
    <property type="molecule type" value="Genomic_DNA"/>
</dbReference>
<sequence length="273" mass="30330">MPAPTEPRDARVLTDDGPPALSRGTAGPRHHTALTQRLAEISELTPYLEWLITPEIRGQLAGMLGFLHDDVLHHAHEEERVIFPPLERLGPEGERLRAALLAEHDTLREAAARLDACAVVHLDQTTIPGLAGLMRATEALLAHHLDQEALATERLLVQLPDWARQEVAEGLERLDALEVRPGPGPDEWWLPERIAHKDPVAHDPSRDPEWRASCDPRALVLARSAAAAAADGTSVNRWRQAILQWSGYRRHVDTVERCMREAGEWPWSIPSAG</sequence>
<dbReference type="AlphaFoldDB" id="A0A411YB68"/>
<evidence type="ECO:0000313" key="3">
    <source>
        <dbReference type="EMBL" id="QBI18436.1"/>
    </source>
</evidence>
<dbReference type="Gene3D" id="1.20.120.520">
    <property type="entry name" value="nmb1532 protein domain like"/>
    <property type="match status" value="1"/>
</dbReference>
<name>A0A411YB68_9ACTN</name>
<protein>
    <submittedName>
        <fullName evidence="3">Hemerythrin domain-containing protein</fullName>
    </submittedName>
</protein>
<evidence type="ECO:0000256" key="1">
    <source>
        <dbReference type="SAM" id="MobiDB-lite"/>
    </source>
</evidence>
<feature type="region of interest" description="Disordered" evidence="1">
    <location>
        <begin position="1"/>
        <end position="30"/>
    </location>
</feature>
<keyword evidence="4" id="KW-1185">Reference proteome</keyword>
<gene>
    <name evidence="3" type="ORF">ER308_01870</name>
</gene>
<dbReference type="RefSeq" id="WP_131153434.1">
    <property type="nucleotide sequence ID" value="NZ_CP036402.1"/>
</dbReference>
<dbReference type="InterPro" id="IPR012312">
    <property type="entry name" value="Hemerythrin-like"/>
</dbReference>
<dbReference type="Proteomes" id="UP000291469">
    <property type="component" value="Chromosome"/>
</dbReference>
<dbReference type="Pfam" id="PF01814">
    <property type="entry name" value="Hemerythrin"/>
    <property type="match status" value="1"/>
</dbReference>
<evidence type="ECO:0000259" key="2">
    <source>
        <dbReference type="Pfam" id="PF01814"/>
    </source>
</evidence>
<organism evidence="3 4">
    <name type="scientific">Egibacter rhizosphaerae</name>
    <dbReference type="NCBI Taxonomy" id="1670831"/>
    <lineage>
        <taxon>Bacteria</taxon>
        <taxon>Bacillati</taxon>
        <taxon>Actinomycetota</taxon>
        <taxon>Nitriliruptoria</taxon>
        <taxon>Egibacterales</taxon>
        <taxon>Egibacteraceae</taxon>
        <taxon>Egibacter</taxon>
    </lineage>
</organism>
<feature type="compositionally biased region" description="Basic and acidic residues" evidence="1">
    <location>
        <begin position="1"/>
        <end position="14"/>
    </location>
</feature>
<accession>A0A411YB68</accession>
<proteinExistence type="predicted"/>
<dbReference type="OrthoDB" id="8225825at2"/>
<dbReference type="KEGG" id="erz:ER308_01870"/>
<evidence type="ECO:0000313" key="4">
    <source>
        <dbReference type="Proteomes" id="UP000291469"/>
    </source>
</evidence>
<reference evidence="3 4" key="1">
    <citation type="submission" date="2019-01" db="EMBL/GenBank/DDBJ databases">
        <title>Egibacter rhizosphaerae EGI 80759T.</title>
        <authorList>
            <person name="Chen D.-D."/>
            <person name="Tian Y."/>
            <person name="Jiao J.-Y."/>
            <person name="Zhang X.-T."/>
            <person name="Zhang Y.-G."/>
            <person name="Zhang Y."/>
            <person name="Xiao M."/>
            <person name="Shu W.-S."/>
            <person name="Li W.-J."/>
        </authorList>
    </citation>
    <scope>NUCLEOTIDE SEQUENCE [LARGE SCALE GENOMIC DNA]</scope>
    <source>
        <strain evidence="3 4">EGI 80759</strain>
    </source>
</reference>